<dbReference type="GeneID" id="14921124"/>
<dbReference type="AlphaFoldDB" id="L8H426"/>
<accession>L8H426</accession>
<dbReference type="OrthoDB" id="118105at2759"/>
<name>L8H426_ACACF</name>
<dbReference type="EMBL" id="KB007924">
    <property type="protein sequence ID" value="ELR20274.1"/>
    <property type="molecule type" value="Genomic_DNA"/>
</dbReference>
<dbReference type="Proteomes" id="UP000011083">
    <property type="component" value="Unassembled WGS sequence"/>
</dbReference>
<protein>
    <submittedName>
        <fullName evidence="2">Uncharacterized protein</fullName>
    </submittedName>
</protein>
<feature type="compositionally biased region" description="Low complexity" evidence="1">
    <location>
        <begin position="265"/>
        <end position="279"/>
    </location>
</feature>
<proteinExistence type="predicted"/>
<evidence type="ECO:0000313" key="3">
    <source>
        <dbReference type="Proteomes" id="UP000011083"/>
    </source>
</evidence>
<gene>
    <name evidence="2" type="ORF">ACA1_320080</name>
</gene>
<dbReference type="VEuPathDB" id="AmoebaDB:ACA1_320080"/>
<sequence>MDQGKHHFLFSCKANYLFKQHTLPHVKVKGDSAWTSSKKRLLVYSYIDKKPLNMITNDNKRPLATREFKDGRAVPNIIAGYCSTLGYINQVNFHTTFMISVVNSWLLYTHVNKDKKGVTYCTYLRLLLEALVKVGGRLYRKRKRQAADSPFEPSPTPAQLRRHIGPDAAAAAANAAGAATAAGVETAASAATEASAATAAGVATAAGAETAASAATGAGAVTEAGAATGAGAVTEAGAATGAGAVTEAGAATGAGAVTEAGAATGAGAATEGGAATGAVRRQQPV</sequence>
<reference evidence="2 3" key="1">
    <citation type="journal article" date="2013" name="Genome Biol.">
        <title>Genome of Acanthamoeba castellanii highlights extensive lateral gene transfer and early evolution of tyrosine kinase signaling.</title>
        <authorList>
            <person name="Clarke M."/>
            <person name="Lohan A.J."/>
            <person name="Liu B."/>
            <person name="Lagkouvardos I."/>
            <person name="Roy S."/>
            <person name="Zafar N."/>
            <person name="Bertelli C."/>
            <person name="Schilde C."/>
            <person name="Kianianmomeni A."/>
            <person name="Burglin T.R."/>
            <person name="Frech C."/>
            <person name="Turcotte B."/>
            <person name="Kopec K.O."/>
            <person name="Synnott J.M."/>
            <person name="Choo C."/>
            <person name="Paponov I."/>
            <person name="Finkler A."/>
            <person name="Soon Heng Tan C."/>
            <person name="Hutchins A.P."/>
            <person name="Weinmeier T."/>
            <person name="Rattei T."/>
            <person name="Chu J.S."/>
            <person name="Gimenez G."/>
            <person name="Irimia M."/>
            <person name="Rigden D.J."/>
            <person name="Fitzpatrick D.A."/>
            <person name="Lorenzo-Morales J."/>
            <person name="Bateman A."/>
            <person name="Chiu C.H."/>
            <person name="Tang P."/>
            <person name="Hegemann P."/>
            <person name="Fromm H."/>
            <person name="Raoult D."/>
            <person name="Greub G."/>
            <person name="Miranda-Saavedra D."/>
            <person name="Chen N."/>
            <person name="Nash P."/>
            <person name="Ginger M.L."/>
            <person name="Horn M."/>
            <person name="Schaap P."/>
            <person name="Caler L."/>
            <person name="Loftus B."/>
        </authorList>
    </citation>
    <scope>NUCLEOTIDE SEQUENCE [LARGE SCALE GENOMIC DNA]</scope>
    <source>
        <strain evidence="2 3">Neff</strain>
    </source>
</reference>
<evidence type="ECO:0000313" key="2">
    <source>
        <dbReference type="EMBL" id="ELR20274.1"/>
    </source>
</evidence>
<evidence type="ECO:0000256" key="1">
    <source>
        <dbReference type="SAM" id="MobiDB-lite"/>
    </source>
</evidence>
<organism evidence="2 3">
    <name type="scientific">Acanthamoeba castellanii (strain ATCC 30010 / Neff)</name>
    <dbReference type="NCBI Taxonomy" id="1257118"/>
    <lineage>
        <taxon>Eukaryota</taxon>
        <taxon>Amoebozoa</taxon>
        <taxon>Discosea</taxon>
        <taxon>Longamoebia</taxon>
        <taxon>Centramoebida</taxon>
        <taxon>Acanthamoebidae</taxon>
        <taxon>Acanthamoeba</taxon>
    </lineage>
</organism>
<feature type="region of interest" description="Disordered" evidence="1">
    <location>
        <begin position="265"/>
        <end position="285"/>
    </location>
</feature>
<dbReference type="RefSeq" id="XP_004342387.1">
    <property type="nucleotide sequence ID" value="XM_004342338.1"/>
</dbReference>
<keyword evidence="3" id="KW-1185">Reference proteome</keyword>
<dbReference type="KEGG" id="acan:ACA1_320080"/>